<evidence type="ECO:0000256" key="2">
    <source>
        <dbReference type="ARBA" id="ARBA00007193"/>
    </source>
</evidence>
<evidence type="ECO:0000256" key="6">
    <source>
        <dbReference type="ARBA" id="ARBA00022989"/>
    </source>
</evidence>
<dbReference type="GO" id="GO:0015280">
    <property type="term" value="F:ligand-gated sodium channel activity"/>
    <property type="evidence" value="ECO:0007669"/>
    <property type="project" value="TreeGrafter"/>
</dbReference>
<evidence type="ECO:0000256" key="3">
    <source>
        <dbReference type="ARBA" id="ARBA00022448"/>
    </source>
</evidence>
<keyword evidence="4 13" id="KW-0894">Sodium channel</keyword>
<dbReference type="AlphaFoldDB" id="A0A0M3KB91"/>
<dbReference type="EMBL" id="UYRR01034368">
    <property type="protein sequence ID" value="VDK60878.1"/>
    <property type="molecule type" value="Genomic_DNA"/>
</dbReference>
<evidence type="ECO:0000256" key="7">
    <source>
        <dbReference type="ARBA" id="ARBA00023053"/>
    </source>
</evidence>
<keyword evidence="5 13" id="KW-0812">Transmembrane</keyword>
<keyword evidence="6" id="KW-1133">Transmembrane helix</keyword>
<organism evidence="16">
    <name type="scientific">Anisakis simplex</name>
    <name type="common">Herring worm</name>
    <dbReference type="NCBI Taxonomy" id="6269"/>
    <lineage>
        <taxon>Eukaryota</taxon>
        <taxon>Metazoa</taxon>
        <taxon>Ecdysozoa</taxon>
        <taxon>Nematoda</taxon>
        <taxon>Chromadorea</taxon>
        <taxon>Rhabditida</taxon>
        <taxon>Spirurina</taxon>
        <taxon>Ascaridomorpha</taxon>
        <taxon>Ascaridoidea</taxon>
        <taxon>Anisakidae</taxon>
        <taxon>Anisakis</taxon>
        <taxon>Anisakis simplex complex</taxon>
    </lineage>
</organism>
<dbReference type="OrthoDB" id="8065060at2759"/>
<dbReference type="WBParaSite" id="ASIM_0001823801-mRNA-1">
    <property type="protein sequence ID" value="ASIM_0001823801-mRNA-1"/>
    <property type="gene ID" value="ASIM_0001823801"/>
</dbReference>
<comment type="similarity">
    <text evidence="2 13">Belongs to the amiloride-sensitive sodium channel (TC 1.A.6) family.</text>
</comment>
<keyword evidence="9" id="KW-0472">Membrane</keyword>
<dbReference type="Pfam" id="PF00858">
    <property type="entry name" value="ASC"/>
    <property type="match status" value="1"/>
</dbReference>
<dbReference type="PANTHER" id="PTHR11690">
    <property type="entry name" value="AMILORIDE-SENSITIVE SODIUM CHANNEL-RELATED"/>
    <property type="match status" value="1"/>
</dbReference>
<reference evidence="14 15" key="2">
    <citation type="submission" date="2018-11" db="EMBL/GenBank/DDBJ databases">
        <authorList>
            <consortium name="Pathogen Informatics"/>
        </authorList>
    </citation>
    <scope>NUCLEOTIDE SEQUENCE [LARGE SCALE GENOMIC DNA]</scope>
</reference>
<evidence type="ECO:0000256" key="4">
    <source>
        <dbReference type="ARBA" id="ARBA00022461"/>
    </source>
</evidence>
<evidence type="ECO:0000313" key="15">
    <source>
        <dbReference type="Proteomes" id="UP000267096"/>
    </source>
</evidence>
<dbReference type="GO" id="GO:0005886">
    <property type="term" value="C:plasma membrane"/>
    <property type="evidence" value="ECO:0007669"/>
    <property type="project" value="TreeGrafter"/>
</dbReference>
<evidence type="ECO:0000313" key="14">
    <source>
        <dbReference type="EMBL" id="VDK60878.1"/>
    </source>
</evidence>
<keyword evidence="12 13" id="KW-0407">Ion channel</keyword>
<dbReference type="PANTHER" id="PTHR11690:SF222">
    <property type="entry name" value="AMILORIDE-SENSITIVE SODIUM CHANNEL SUBUNIT GAMMA"/>
    <property type="match status" value="1"/>
</dbReference>
<evidence type="ECO:0000256" key="13">
    <source>
        <dbReference type="RuleBase" id="RU000679"/>
    </source>
</evidence>
<dbReference type="Proteomes" id="UP000267096">
    <property type="component" value="Unassembled WGS sequence"/>
</dbReference>
<evidence type="ECO:0000256" key="1">
    <source>
        <dbReference type="ARBA" id="ARBA00004141"/>
    </source>
</evidence>
<comment type="subcellular location">
    <subcellularLocation>
        <location evidence="1">Membrane</location>
        <topology evidence="1">Multi-pass membrane protein</topology>
    </subcellularLocation>
</comment>
<proteinExistence type="inferred from homology"/>
<keyword evidence="3 13" id="KW-0813">Transport</keyword>
<accession>A0A0M3KB91</accession>
<keyword evidence="7" id="KW-0915">Sodium</keyword>
<reference evidence="16" key="1">
    <citation type="submission" date="2017-02" db="UniProtKB">
        <authorList>
            <consortium name="WormBaseParasite"/>
        </authorList>
    </citation>
    <scope>IDENTIFICATION</scope>
</reference>
<keyword evidence="15" id="KW-1185">Reference proteome</keyword>
<dbReference type="PRINTS" id="PR01078">
    <property type="entry name" value="AMINACHANNEL"/>
</dbReference>
<dbReference type="Gene3D" id="2.60.470.10">
    <property type="entry name" value="Acid-sensing ion channels like domains"/>
    <property type="match status" value="1"/>
</dbReference>
<dbReference type="InterPro" id="IPR001873">
    <property type="entry name" value="ENaC"/>
</dbReference>
<gene>
    <name evidence="14" type="ORF">ASIM_LOCUS17639</name>
</gene>
<evidence type="ECO:0000256" key="11">
    <source>
        <dbReference type="ARBA" id="ARBA00023201"/>
    </source>
</evidence>
<evidence type="ECO:0000256" key="8">
    <source>
        <dbReference type="ARBA" id="ARBA00023065"/>
    </source>
</evidence>
<keyword evidence="11 13" id="KW-0739">Sodium transport</keyword>
<name>A0A0M3KB91_ANISI</name>
<evidence type="ECO:0000256" key="9">
    <source>
        <dbReference type="ARBA" id="ARBA00023136"/>
    </source>
</evidence>
<keyword evidence="10" id="KW-0325">Glycoprotein</keyword>
<dbReference type="Gene3D" id="1.10.287.770">
    <property type="entry name" value="YojJ-like"/>
    <property type="match status" value="1"/>
</dbReference>
<evidence type="ECO:0000256" key="12">
    <source>
        <dbReference type="ARBA" id="ARBA00023303"/>
    </source>
</evidence>
<protein>
    <submittedName>
        <fullName evidence="16">Amiloride-sensitive sodium channel</fullName>
    </submittedName>
</protein>
<evidence type="ECO:0000313" key="16">
    <source>
        <dbReference type="WBParaSite" id="ASIM_0001823801-mRNA-1"/>
    </source>
</evidence>
<keyword evidence="8 13" id="KW-0406">Ion transport</keyword>
<evidence type="ECO:0000256" key="5">
    <source>
        <dbReference type="ARBA" id="ARBA00022692"/>
    </source>
</evidence>
<evidence type="ECO:0000256" key="10">
    <source>
        <dbReference type="ARBA" id="ARBA00023180"/>
    </source>
</evidence>
<sequence length="580" mass="66732">MSSGSLMLKTRGFSLDLLNYLMYAYSPLVDYAQRIQKEEMTYGQQLLDEYVKYHPNFTIRSFVENASQRCEDYILKCLYQGTQFDCCDPNYTTPIMTDLGRCYQTDLEKLHRDINLSYKFGAAQGLQMMLDYRTDEELPLYNASGNSKWIFAPCRITSVIGVRIRRPFLNTFEDGFRIHVHNRMTVSFLSSEIISVSPNNKIAIALRPTKVLRIQFVYEFLERSIGGACRRTWPVGYPKYQIGYSETLCHARCIVHKYVNSCGCAPLRYDILKDQNTCTPKQLHDCIGEKFAIVASTGGRDLMPNCAECAPQCQNFVYYSYCSYAKDILPATVEYLGQLGSRFTPEYVRQNMVGMAVFFESKKFVIYSQSRLSDLTNVLSNIGGNMGLFHGASVISLFELALVAVKVVWSLFSKKRQNYVQSKHMKEDSRKKRLEEILTEMNLYRPEPAPSSETSEVSANRMSNLICDNFERRTSLATIREEDEEGDHIVELSAEDLNIKMVKNERKRGTVSLYITSSLAEALLDRDIAFAKTIRVGFMNNKVHSHFSFPTYLRIIFRMERSKKNLAFPYNLFMCKSDVE</sequence>